<dbReference type="GO" id="GO:0009102">
    <property type="term" value="P:biotin biosynthetic process"/>
    <property type="evidence" value="ECO:0007669"/>
    <property type="project" value="UniProtKB-UniRule"/>
</dbReference>
<dbReference type="CDD" id="cd03109">
    <property type="entry name" value="DTBS"/>
    <property type="match status" value="1"/>
</dbReference>
<keyword evidence="1" id="KW-0436">Ligase</keyword>
<dbReference type="PANTHER" id="PTHR43210:SF5">
    <property type="entry name" value="DETHIOBIOTIN SYNTHETASE"/>
    <property type="match status" value="1"/>
</dbReference>
<comment type="subunit">
    <text evidence="1">Homodimer.</text>
</comment>
<dbReference type="PANTHER" id="PTHR43210">
    <property type="entry name" value="DETHIOBIOTIN SYNTHETASE"/>
    <property type="match status" value="1"/>
</dbReference>
<gene>
    <name evidence="1 2" type="primary">bioD</name>
    <name evidence="2" type="ORF">MOPEL_135_01420</name>
</gene>
<organism evidence="2 3">
    <name type="scientific">Mobilicoccus pelagius NBRC 104925</name>
    <dbReference type="NCBI Taxonomy" id="1089455"/>
    <lineage>
        <taxon>Bacteria</taxon>
        <taxon>Bacillati</taxon>
        <taxon>Actinomycetota</taxon>
        <taxon>Actinomycetes</taxon>
        <taxon>Micrococcales</taxon>
        <taxon>Dermatophilaceae</taxon>
        <taxon>Mobilicoccus</taxon>
    </lineage>
</organism>
<feature type="binding site" evidence="1">
    <location>
        <position position="110"/>
    </location>
    <ligand>
        <name>Mg(2+)</name>
        <dbReference type="ChEBI" id="CHEBI:18420"/>
    </ligand>
</feature>
<feature type="binding site" evidence="1">
    <location>
        <position position="49"/>
    </location>
    <ligand>
        <name>ATP</name>
        <dbReference type="ChEBI" id="CHEBI:30616"/>
    </ligand>
</feature>
<accession>H5UVZ6</accession>
<keyword evidence="1" id="KW-0093">Biotin biosynthesis</keyword>
<reference evidence="2 3" key="1">
    <citation type="submission" date="2012-02" db="EMBL/GenBank/DDBJ databases">
        <title>Whole genome shotgun sequence of Mobilicoccus pelagius NBRC 104925.</title>
        <authorList>
            <person name="Yoshida Y."/>
            <person name="Hosoyama A."/>
            <person name="Tsuchikane K."/>
            <person name="Katsumata H."/>
            <person name="Yamazaki S."/>
            <person name="Fujita N."/>
        </authorList>
    </citation>
    <scope>NUCLEOTIDE SEQUENCE [LARGE SCALE GENOMIC DNA]</scope>
    <source>
        <strain evidence="2 3">NBRC 104925</strain>
    </source>
</reference>
<comment type="cofactor">
    <cofactor evidence="1">
        <name>Mg(2+)</name>
        <dbReference type="ChEBI" id="CHEBI:18420"/>
    </cofactor>
</comment>
<dbReference type="GO" id="GO:0000287">
    <property type="term" value="F:magnesium ion binding"/>
    <property type="evidence" value="ECO:0007669"/>
    <property type="project" value="UniProtKB-UniRule"/>
</dbReference>
<feature type="binding site" evidence="1">
    <location>
        <position position="39"/>
    </location>
    <ligand>
        <name>substrate</name>
    </ligand>
</feature>
<dbReference type="GO" id="GO:0005829">
    <property type="term" value="C:cytosol"/>
    <property type="evidence" value="ECO:0007669"/>
    <property type="project" value="TreeGrafter"/>
</dbReference>
<dbReference type="UniPathway" id="UPA00078">
    <property type="reaction ID" value="UER00161"/>
</dbReference>
<feature type="binding site" evidence="1">
    <location>
        <begin position="176"/>
        <end position="177"/>
    </location>
    <ligand>
        <name>ATP</name>
        <dbReference type="ChEBI" id="CHEBI:30616"/>
    </ligand>
</feature>
<feature type="binding site" evidence="1">
    <location>
        <position position="14"/>
    </location>
    <ligand>
        <name>Mg(2+)</name>
        <dbReference type="ChEBI" id="CHEBI:18420"/>
    </ligand>
</feature>
<evidence type="ECO:0000256" key="1">
    <source>
        <dbReference type="HAMAP-Rule" id="MF_00336"/>
    </source>
</evidence>
<comment type="pathway">
    <text evidence="1">Cofactor biosynthesis; biotin biosynthesis; biotin from 7,8-diaminononanoate: step 1/2.</text>
</comment>
<evidence type="ECO:0000313" key="3">
    <source>
        <dbReference type="Proteomes" id="UP000004367"/>
    </source>
</evidence>
<dbReference type="EMBL" id="BAFE01000094">
    <property type="protein sequence ID" value="GAB49904.1"/>
    <property type="molecule type" value="Genomic_DNA"/>
</dbReference>
<proteinExistence type="inferred from homology"/>
<feature type="active site" evidence="1">
    <location>
        <position position="35"/>
    </location>
</feature>
<dbReference type="GO" id="GO:0004141">
    <property type="term" value="F:dethiobiotin synthase activity"/>
    <property type="evidence" value="ECO:0007669"/>
    <property type="project" value="UniProtKB-UniRule"/>
</dbReference>
<dbReference type="InterPro" id="IPR027417">
    <property type="entry name" value="P-loop_NTPase"/>
</dbReference>
<feature type="binding site" evidence="1">
    <location>
        <position position="49"/>
    </location>
    <ligand>
        <name>Mg(2+)</name>
        <dbReference type="ChEBI" id="CHEBI:18420"/>
    </ligand>
</feature>
<feature type="binding site" evidence="1">
    <location>
        <begin position="110"/>
        <end position="113"/>
    </location>
    <ligand>
        <name>ATP</name>
        <dbReference type="ChEBI" id="CHEBI:30616"/>
    </ligand>
</feature>
<dbReference type="STRING" id="1089455.MOPEL_135_01420"/>
<dbReference type="eggNOG" id="COG0132">
    <property type="taxonomic scope" value="Bacteria"/>
</dbReference>
<keyword evidence="1" id="KW-0547">Nucleotide-binding</keyword>
<comment type="caution">
    <text evidence="1">Lacks conserved residue(s) required for the propagation of feature annotation.</text>
</comment>
<sequence length="240" mass="24443">MLCIAGTNTDIGKTVAAAAIVAAARAAGRRVVYVKPAQTGLQPGEHGSDADEIRRLAGEVETHEFVRLPDPLAPAAAARVAGVGIPTVAGHAASLAELARRDDVDLVVAEGAGGLLVQLDTEGGTQADLARALLDDGIDCGFVVIADPVLGTLNLCALTQEALDHRGLPCDGYVFGTWPTDGEVPLVLEQNVLDLPRVTGRSLLGRIPSGAGRLDTATFTASAPTWLTLPGTKASSGTGA</sequence>
<comment type="function">
    <text evidence="1">Catalyzes a mechanistically unusual reaction, the ATP-dependent insertion of CO2 between the N7 and N8 nitrogen atoms of 7,8-diaminopelargonic acid (DAPA, also called 7,8-diammoniononanoate) to form a ureido ring.</text>
</comment>
<comment type="similarity">
    <text evidence="1">Belongs to the dethiobiotin synthetase family.</text>
</comment>
<keyword evidence="1" id="KW-0067">ATP-binding</keyword>
<dbReference type="AlphaFoldDB" id="H5UVZ6"/>
<comment type="caution">
    <text evidence="2">The sequence shown here is derived from an EMBL/GenBank/DDBJ whole genome shotgun (WGS) entry which is preliminary data.</text>
</comment>
<evidence type="ECO:0000313" key="2">
    <source>
        <dbReference type="EMBL" id="GAB49904.1"/>
    </source>
</evidence>
<dbReference type="SUPFAM" id="SSF52540">
    <property type="entry name" value="P-loop containing nucleoside triphosphate hydrolases"/>
    <property type="match status" value="1"/>
</dbReference>
<dbReference type="HAMAP" id="MF_00336">
    <property type="entry name" value="BioD"/>
    <property type="match status" value="1"/>
</dbReference>
<protein>
    <recommendedName>
        <fullName evidence="1">ATP-dependent dethiobiotin synthetase BioD</fullName>
        <ecNumber evidence="1">6.3.3.3</ecNumber>
    </recommendedName>
    <alternativeName>
        <fullName evidence="1">DTB synthetase</fullName>
        <shortName evidence="1">DTBS</shortName>
    </alternativeName>
    <alternativeName>
        <fullName evidence="1">Dethiobiotin synthase</fullName>
    </alternativeName>
</protein>
<dbReference type="GO" id="GO:0005524">
    <property type="term" value="F:ATP binding"/>
    <property type="evidence" value="ECO:0007669"/>
    <property type="project" value="UniProtKB-UniRule"/>
</dbReference>
<keyword evidence="1" id="KW-0479">Metal-binding</keyword>
<dbReference type="Proteomes" id="UP000004367">
    <property type="component" value="Unassembled WGS sequence"/>
</dbReference>
<feature type="binding site" evidence="1">
    <location>
        <begin position="10"/>
        <end position="15"/>
    </location>
    <ligand>
        <name>ATP</name>
        <dbReference type="ChEBI" id="CHEBI:30616"/>
    </ligand>
</feature>
<comment type="catalytic activity">
    <reaction evidence="1">
        <text>(7R,8S)-7,8-diammoniononanoate + CO2 + ATP = (4R,5S)-dethiobiotin + ADP + phosphate + 3 H(+)</text>
        <dbReference type="Rhea" id="RHEA:15805"/>
        <dbReference type="ChEBI" id="CHEBI:15378"/>
        <dbReference type="ChEBI" id="CHEBI:16526"/>
        <dbReference type="ChEBI" id="CHEBI:30616"/>
        <dbReference type="ChEBI" id="CHEBI:43474"/>
        <dbReference type="ChEBI" id="CHEBI:149469"/>
        <dbReference type="ChEBI" id="CHEBI:149473"/>
        <dbReference type="ChEBI" id="CHEBI:456216"/>
        <dbReference type="EC" id="6.3.3.3"/>
    </reaction>
</comment>
<dbReference type="EC" id="6.3.3.3" evidence="1"/>
<keyword evidence="3" id="KW-1185">Reference proteome</keyword>
<dbReference type="Pfam" id="PF13500">
    <property type="entry name" value="AAA_26"/>
    <property type="match status" value="1"/>
</dbReference>
<keyword evidence="1" id="KW-0963">Cytoplasm</keyword>
<keyword evidence="1" id="KW-0460">Magnesium</keyword>
<name>H5UVZ6_9MICO</name>
<dbReference type="InterPro" id="IPR004472">
    <property type="entry name" value="DTB_synth_BioD"/>
</dbReference>
<dbReference type="Gene3D" id="3.40.50.300">
    <property type="entry name" value="P-loop containing nucleotide triphosphate hydrolases"/>
    <property type="match status" value="1"/>
</dbReference>
<dbReference type="PIRSF" id="PIRSF006755">
    <property type="entry name" value="DTB_synth"/>
    <property type="match status" value="1"/>
</dbReference>
<comment type="subcellular location">
    <subcellularLocation>
        <location evidence="1">Cytoplasm</location>
    </subcellularLocation>
</comment>